<protein>
    <recommendedName>
        <fullName evidence="2">F-box domain-containing protein</fullName>
    </recommendedName>
</protein>
<evidence type="ECO:0000256" key="1">
    <source>
        <dbReference type="SAM" id="MobiDB-lite"/>
    </source>
</evidence>
<proteinExistence type="predicted"/>
<sequence length="462" mass="50946">MDSLLHTPPPPPPPPTSTVLNNDNQDNHVDHVLHDFLSLSDLPSLSHSLSLSLERLLQSSTSLSDADHLVDSAVTMGSILLDVANHSYRKCASVHNSLTWPLPPDLTIKVFSMLDTSSLCHAAATCKVFRNWAKDPLCYSHIDLRTPVPKVNDALVATIIQRAGKALRSLMLGVVPDATTSYGSRQPLSDSKRNAVAAEVSGYSWEDIDRRSRKDSCHLTRCCLSPLNADGGALGALLRKLHLYNIAWMDSWSLVEALSVCPSLLDLEIVGLDVELGHILSSVSANCHLIERFAFATSKIGRDESLKIQTCTDLVTSCPHVTSLSLRGTRLHDYKVRILIKGFQKLKYLDFSTTYSITGSFLRNLGNSNGGNFLKFLNLRDCMHLKEMEVARLLTAISAGDFKSLVHLDISNREGLASKKDQQPTCYKSSIVLVKEVLETRPWMHLMADYPSESDRDGDGDD</sequence>
<feature type="compositionally biased region" description="Pro residues" evidence="1">
    <location>
        <begin position="7"/>
        <end position="16"/>
    </location>
</feature>
<dbReference type="PANTHER" id="PTHR38926">
    <property type="entry name" value="F-BOX DOMAIN CONTAINING PROTEIN, EXPRESSED"/>
    <property type="match status" value="1"/>
</dbReference>
<dbReference type="InterPro" id="IPR001810">
    <property type="entry name" value="F-box_dom"/>
</dbReference>
<dbReference type="EMBL" id="JASCZI010000017">
    <property type="protein sequence ID" value="MED6106807.1"/>
    <property type="molecule type" value="Genomic_DNA"/>
</dbReference>
<dbReference type="PANTHER" id="PTHR38926:SF2">
    <property type="entry name" value="F-BOX_LRR-REPEAT PROTEIN 21-RELATED"/>
    <property type="match status" value="1"/>
</dbReference>
<comment type="caution">
    <text evidence="3">The sequence shown here is derived from an EMBL/GenBank/DDBJ whole genome shotgun (WGS) entry which is preliminary data.</text>
</comment>
<evidence type="ECO:0000259" key="2">
    <source>
        <dbReference type="Pfam" id="PF12937"/>
    </source>
</evidence>
<dbReference type="SUPFAM" id="SSF52047">
    <property type="entry name" value="RNI-like"/>
    <property type="match status" value="1"/>
</dbReference>
<feature type="domain" description="F-box" evidence="2">
    <location>
        <begin position="102"/>
        <end position="145"/>
    </location>
</feature>
<evidence type="ECO:0000313" key="3">
    <source>
        <dbReference type="EMBL" id="MED6106807.1"/>
    </source>
</evidence>
<dbReference type="Pfam" id="PF12937">
    <property type="entry name" value="F-box-like"/>
    <property type="match status" value="1"/>
</dbReference>
<accession>A0ABU6Q4Q5</accession>
<organism evidence="3 4">
    <name type="scientific">Stylosanthes scabra</name>
    <dbReference type="NCBI Taxonomy" id="79078"/>
    <lineage>
        <taxon>Eukaryota</taxon>
        <taxon>Viridiplantae</taxon>
        <taxon>Streptophyta</taxon>
        <taxon>Embryophyta</taxon>
        <taxon>Tracheophyta</taxon>
        <taxon>Spermatophyta</taxon>
        <taxon>Magnoliopsida</taxon>
        <taxon>eudicotyledons</taxon>
        <taxon>Gunneridae</taxon>
        <taxon>Pentapetalae</taxon>
        <taxon>rosids</taxon>
        <taxon>fabids</taxon>
        <taxon>Fabales</taxon>
        <taxon>Fabaceae</taxon>
        <taxon>Papilionoideae</taxon>
        <taxon>50 kb inversion clade</taxon>
        <taxon>dalbergioids sensu lato</taxon>
        <taxon>Dalbergieae</taxon>
        <taxon>Pterocarpus clade</taxon>
        <taxon>Stylosanthes</taxon>
    </lineage>
</organism>
<keyword evidence="4" id="KW-1185">Reference proteome</keyword>
<dbReference type="InterPro" id="IPR032675">
    <property type="entry name" value="LRR_dom_sf"/>
</dbReference>
<evidence type="ECO:0000313" key="4">
    <source>
        <dbReference type="Proteomes" id="UP001341840"/>
    </source>
</evidence>
<dbReference type="Gene3D" id="3.80.10.10">
    <property type="entry name" value="Ribonuclease Inhibitor"/>
    <property type="match status" value="1"/>
</dbReference>
<dbReference type="SUPFAM" id="SSF81383">
    <property type="entry name" value="F-box domain"/>
    <property type="match status" value="1"/>
</dbReference>
<reference evidence="3 4" key="1">
    <citation type="journal article" date="2023" name="Plants (Basel)">
        <title>Bridging the Gap: Combining Genomics and Transcriptomics Approaches to Understand Stylosanthes scabra, an Orphan Legume from the Brazilian Caatinga.</title>
        <authorList>
            <person name="Ferreira-Neto J.R.C."/>
            <person name="da Silva M.D."/>
            <person name="Binneck E."/>
            <person name="de Melo N.F."/>
            <person name="da Silva R.H."/>
            <person name="de Melo A.L.T.M."/>
            <person name="Pandolfi V."/>
            <person name="Bustamante F.O."/>
            <person name="Brasileiro-Vidal A.C."/>
            <person name="Benko-Iseppon A.M."/>
        </authorList>
    </citation>
    <scope>NUCLEOTIDE SEQUENCE [LARGE SCALE GENOMIC DNA]</scope>
    <source>
        <tissue evidence="3">Leaves</tissue>
    </source>
</reference>
<dbReference type="InterPro" id="IPR036047">
    <property type="entry name" value="F-box-like_dom_sf"/>
</dbReference>
<gene>
    <name evidence="3" type="ORF">PIB30_007834</name>
</gene>
<dbReference type="Proteomes" id="UP001341840">
    <property type="component" value="Unassembled WGS sequence"/>
</dbReference>
<name>A0ABU6Q4Q5_9FABA</name>
<dbReference type="Gene3D" id="1.20.1280.50">
    <property type="match status" value="1"/>
</dbReference>
<feature type="region of interest" description="Disordered" evidence="1">
    <location>
        <begin position="1"/>
        <end position="24"/>
    </location>
</feature>